<gene>
    <name evidence="2" type="ORF">HaLaN_09263</name>
</gene>
<organism evidence="2 3">
    <name type="scientific">Haematococcus lacustris</name>
    <name type="common">Green alga</name>
    <name type="synonym">Haematococcus pluvialis</name>
    <dbReference type="NCBI Taxonomy" id="44745"/>
    <lineage>
        <taxon>Eukaryota</taxon>
        <taxon>Viridiplantae</taxon>
        <taxon>Chlorophyta</taxon>
        <taxon>core chlorophytes</taxon>
        <taxon>Chlorophyceae</taxon>
        <taxon>CS clade</taxon>
        <taxon>Chlamydomonadales</taxon>
        <taxon>Haematococcaceae</taxon>
        <taxon>Haematococcus</taxon>
    </lineage>
</organism>
<feature type="region of interest" description="Disordered" evidence="1">
    <location>
        <begin position="28"/>
        <end position="72"/>
    </location>
</feature>
<name>A0A699YT52_HAELA</name>
<evidence type="ECO:0000313" key="2">
    <source>
        <dbReference type="EMBL" id="GFH13387.1"/>
    </source>
</evidence>
<accession>A0A699YT52</accession>
<protein>
    <submittedName>
        <fullName evidence="2">Uncharacterized protein</fullName>
    </submittedName>
</protein>
<proteinExistence type="predicted"/>
<comment type="caution">
    <text evidence="2">The sequence shown here is derived from an EMBL/GenBank/DDBJ whole genome shotgun (WGS) entry which is preliminary data.</text>
</comment>
<evidence type="ECO:0000256" key="1">
    <source>
        <dbReference type="SAM" id="MobiDB-lite"/>
    </source>
</evidence>
<evidence type="ECO:0000313" key="3">
    <source>
        <dbReference type="Proteomes" id="UP000485058"/>
    </source>
</evidence>
<dbReference type="EMBL" id="BLLF01000606">
    <property type="protein sequence ID" value="GFH13387.1"/>
    <property type="molecule type" value="Genomic_DNA"/>
</dbReference>
<keyword evidence="3" id="KW-1185">Reference proteome</keyword>
<reference evidence="2 3" key="1">
    <citation type="submission" date="2020-02" db="EMBL/GenBank/DDBJ databases">
        <title>Draft genome sequence of Haematococcus lacustris strain NIES-144.</title>
        <authorList>
            <person name="Morimoto D."/>
            <person name="Nakagawa S."/>
            <person name="Yoshida T."/>
            <person name="Sawayama S."/>
        </authorList>
    </citation>
    <scope>NUCLEOTIDE SEQUENCE [LARGE SCALE GENOMIC DNA]</scope>
    <source>
        <strain evidence="2 3">NIES-144</strain>
    </source>
</reference>
<dbReference type="Proteomes" id="UP000485058">
    <property type="component" value="Unassembled WGS sequence"/>
</dbReference>
<dbReference type="AlphaFoldDB" id="A0A699YT52"/>
<feature type="compositionally biased region" description="Basic residues" evidence="1">
    <location>
        <begin position="36"/>
        <end position="46"/>
    </location>
</feature>
<sequence>MRCLCCGYGGCRWPADGTHCCLTLAARSSPAPSTNRAHRRSRHQRYHAAGPDDQDVTGPGEAAAQSPVRGQQQAQLVGLVPDDAMWAEVSKPRWANAKLRLYCGSNAWWQGSGPSSSSRPSSGGQTVSWPWPMRQLALMAAAPLAAGVSQSARY</sequence>